<protein>
    <recommendedName>
        <fullName evidence="7">WRKY domain-containing protein</fullName>
    </recommendedName>
</protein>
<dbReference type="GO" id="GO:0043565">
    <property type="term" value="F:sequence-specific DNA binding"/>
    <property type="evidence" value="ECO:0007669"/>
    <property type="project" value="InterPro"/>
</dbReference>
<evidence type="ECO:0000313" key="9">
    <source>
        <dbReference type="Proteomes" id="UP000230069"/>
    </source>
</evidence>
<keyword evidence="4" id="KW-0804">Transcription</keyword>
<dbReference type="OrthoDB" id="1842836at2759"/>
<accession>A0A2G5CI60</accession>
<evidence type="ECO:0000256" key="3">
    <source>
        <dbReference type="ARBA" id="ARBA00023125"/>
    </source>
</evidence>
<evidence type="ECO:0000256" key="2">
    <source>
        <dbReference type="ARBA" id="ARBA00023015"/>
    </source>
</evidence>
<feature type="region of interest" description="Disordered" evidence="6">
    <location>
        <begin position="203"/>
        <end position="223"/>
    </location>
</feature>
<evidence type="ECO:0000256" key="4">
    <source>
        <dbReference type="ARBA" id="ARBA00023163"/>
    </source>
</evidence>
<name>A0A2G5CI60_AQUCA</name>
<dbReference type="Gene3D" id="2.20.25.80">
    <property type="entry name" value="WRKY domain"/>
    <property type="match status" value="1"/>
</dbReference>
<keyword evidence="5" id="KW-0539">Nucleus</keyword>
<dbReference type="InterPro" id="IPR044810">
    <property type="entry name" value="WRKY_plant"/>
</dbReference>
<evidence type="ECO:0000256" key="1">
    <source>
        <dbReference type="ARBA" id="ARBA00004123"/>
    </source>
</evidence>
<evidence type="ECO:0000256" key="6">
    <source>
        <dbReference type="SAM" id="MobiDB-lite"/>
    </source>
</evidence>
<dbReference type="InterPro" id="IPR003657">
    <property type="entry name" value="WRKY_dom"/>
</dbReference>
<dbReference type="FunFam" id="2.20.25.80:FF:000003">
    <property type="entry name" value="WRKY transcription factor 57"/>
    <property type="match status" value="1"/>
</dbReference>
<dbReference type="InterPro" id="IPR036576">
    <property type="entry name" value="WRKY_dom_sf"/>
</dbReference>
<dbReference type="PANTHER" id="PTHR31221">
    <property type="entry name" value="WRKY TRANSCRIPTION FACTOR PROTEIN 1-RELATED"/>
    <property type="match status" value="1"/>
</dbReference>
<gene>
    <name evidence="8" type="ORF">AQUCO_05300058v1</name>
</gene>
<evidence type="ECO:0000313" key="8">
    <source>
        <dbReference type="EMBL" id="PIA30964.1"/>
    </source>
</evidence>
<dbReference type="Proteomes" id="UP000230069">
    <property type="component" value="Unassembled WGS sequence"/>
</dbReference>
<dbReference type="SMART" id="SM00774">
    <property type="entry name" value="WRKY"/>
    <property type="match status" value="1"/>
</dbReference>
<dbReference type="AlphaFoldDB" id="A0A2G5CI60"/>
<evidence type="ECO:0000256" key="5">
    <source>
        <dbReference type="ARBA" id="ARBA00023242"/>
    </source>
</evidence>
<dbReference type="EMBL" id="KZ305070">
    <property type="protein sequence ID" value="PIA30964.1"/>
    <property type="molecule type" value="Genomic_DNA"/>
</dbReference>
<dbReference type="PROSITE" id="PS50811">
    <property type="entry name" value="WRKY"/>
    <property type="match status" value="1"/>
</dbReference>
<dbReference type="GO" id="GO:0005634">
    <property type="term" value="C:nucleus"/>
    <property type="evidence" value="ECO:0007669"/>
    <property type="project" value="UniProtKB-SubCell"/>
</dbReference>
<keyword evidence="9" id="KW-1185">Reference proteome</keyword>
<dbReference type="PANTHER" id="PTHR31221:SF137">
    <property type="entry name" value="WRKY TRANSCRIPTION FACTOR 12-RELATED"/>
    <property type="match status" value="1"/>
</dbReference>
<dbReference type="SUPFAM" id="SSF118290">
    <property type="entry name" value="WRKY DNA-binding domain"/>
    <property type="match status" value="1"/>
</dbReference>
<keyword evidence="2" id="KW-0805">Transcription regulation</keyword>
<dbReference type="Pfam" id="PF03106">
    <property type="entry name" value="WRKY"/>
    <property type="match status" value="1"/>
</dbReference>
<reference evidence="8 9" key="1">
    <citation type="submission" date="2017-09" db="EMBL/GenBank/DDBJ databases">
        <title>WGS assembly of Aquilegia coerulea Goldsmith.</title>
        <authorList>
            <person name="Hodges S."/>
            <person name="Kramer E."/>
            <person name="Nordborg M."/>
            <person name="Tomkins J."/>
            <person name="Borevitz J."/>
            <person name="Derieg N."/>
            <person name="Yan J."/>
            <person name="Mihaltcheva S."/>
            <person name="Hayes R.D."/>
            <person name="Rokhsar D."/>
        </authorList>
    </citation>
    <scope>NUCLEOTIDE SEQUENCE [LARGE SCALE GENOMIC DNA]</scope>
    <source>
        <strain evidence="9">cv. Goldsmith</strain>
    </source>
</reference>
<evidence type="ECO:0000259" key="7">
    <source>
        <dbReference type="PROSITE" id="PS50811"/>
    </source>
</evidence>
<proteinExistence type="predicted"/>
<dbReference type="GO" id="GO:0003700">
    <property type="term" value="F:DNA-binding transcription factor activity"/>
    <property type="evidence" value="ECO:0007669"/>
    <property type="project" value="InterPro"/>
</dbReference>
<feature type="domain" description="WRKY" evidence="7">
    <location>
        <begin position="144"/>
        <end position="206"/>
    </location>
</feature>
<organism evidence="8 9">
    <name type="scientific">Aquilegia coerulea</name>
    <name type="common">Rocky mountain columbine</name>
    <dbReference type="NCBI Taxonomy" id="218851"/>
    <lineage>
        <taxon>Eukaryota</taxon>
        <taxon>Viridiplantae</taxon>
        <taxon>Streptophyta</taxon>
        <taxon>Embryophyta</taxon>
        <taxon>Tracheophyta</taxon>
        <taxon>Spermatophyta</taxon>
        <taxon>Magnoliopsida</taxon>
        <taxon>Ranunculales</taxon>
        <taxon>Ranunculaceae</taxon>
        <taxon>Thalictroideae</taxon>
        <taxon>Aquilegia</taxon>
    </lineage>
</organism>
<sequence length="223" mass="25512">MEGDPRASSSGCFEPVVRFSTTTQPIHEMGFVQFEENQQGGLSFLVPSSQSSHEVSLNFNNNNNNNSTCVGLFSHNNLVSRPSWNNDDQVGTLDPKVGKDDENCVGGIVNDGNNSWWRSSSSEKNKMKVRRKLREPRFCFQTRSDIDVLDDGYKWRKYGQKVVKNSLHPRSYYRCTHTNCRVKKRVERLSEDCRMVITTYEGRHTHSPCDDSNSSEHEGFNSF</sequence>
<keyword evidence="3" id="KW-0238">DNA-binding</keyword>
<dbReference type="InParanoid" id="A0A2G5CI60"/>
<comment type="subcellular location">
    <subcellularLocation>
        <location evidence="1">Nucleus</location>
    </subcellularLocation>
</comment>